<proteinExistence type="predicted"/>
<keyword evidence="2" id="KW-0732">Signal</keyword>
<dbReference type="Gene3D" id="1.20.1280.140">
    <property type="match status" value="1"/>
</dbReference>
<name>A0AAE0NQ64_9PEZI</name>
<evidence type="ECO:0000313" key="4">
    <source>
        <dbReference type="Proteomes" id="UP001285441"/>
    </source>
</evidence>
<sequence length="353" mass="36406">MRFFPQLTLAALAGGATAQVVTGDAKLVVDALANVDTLLAGLGKTVHTITGNDVKTVKEFISAGTNLIDTIKASAATIKVADILKFADALHIVDPVKLIATAADQVADGLQEKKREIELAGACNQFYITAVTLNIVGQVLVESVLEIVPPEGTALATQLAALFTSALAKLPPIFSEDNCHSGSFVTTSRWLNTTTSSWRPVGSFTTSAAGSITRSASETTSTVYSTSTYTVTSCAPTVTNCPIGHVTTKVIAIGTTVCPVDDTMTAGSDTYYSYVRSYTAVDSYGSYNTVKSYATVKSYDTTARTTSPSPSTSTSTASAPTSTHPLVVTAGAAVMKGLGSIGAVGLAVMAFVA</sequence>
<reference evidence="3" key="1">
    <citation type="journal article" date="2023" name="Mol. Phylogenet. Evol.">
        <title>Genome-scale phylogeny and comparative genomics of the fungal order Sordariales.</title>
        <authorList>
            <person name="Hensen N."/>
            <person name="Bonometti L."/>
            <person name="Westerberg I."/>
            <person name="Brannstrom I.O."/>
            <person name="Guillou S."/>
            <person name="Cros-Aarteil S."/>
            <person name="Calhoun S."/>
            <person name="Haridas S."/>
            <person name="Kuo A."/>
            <person name="Mondo S."/>
            <person name="Pangilinan J."/>
            <person name="Riley R."/>
            <person name="LaButti K."/>
            <person name="Andreopoulos B."/>
            <person name="Lipzen A."/>
            <person name="Chen C."/>
            <person name="Yan M."/>
            <person name="Daum C."/>
            <person name="Ng V."/>
            <person name="Clum A."/>
            <person name="Steindorff A."/>
            <person name="Ohm R.A."/>
            <person name="Martin F."/>
            <person name="Silar P."/>
            <person name="Natvig D.O."/>
            <person name="Lalanne C."/>
            <person name="Gautier V."/>
            <person name="Ament-Velasquez S.L."/>
            <person name="Kruys A."/>
            <person name="Hutchinson M.I."/>
            <person name="Powell A.J."/>
            <person name="Barry K."/>
            <person name="Miller A.N."/>
            <person name="Grigoriev I.V."/>
            <person name="Debuchy R."/>
            <person name="Gladieux P."/>
            <person name="Hiltunen Thoren M."/>
            <person name="Johannesson H."/>
        </authorList>
    </citation>
    <scope>NUCLEOTIDE SEQUENCE</scope>
    <source>
        <strain evidence="3">CBS 232.78</strain>
    </source>
</reference>
<dbReference type="InterPro" id="IPR021054">
    <property type="entry name" value="Cell_wall_mannoprotein_1"/>
</dbReference>
<reference evidence="3" key="2">
    <citation type="submission" date="2023-06" db="EMBL/GenBank/DDBJ databases">
        <authorList>
            <consortium name="Lawrence Berkeley National Laboratory"/>
            <person name="Haridas S."/>
            <person name="Hensen N."/>
            <person name="Bonometti L."/>
            <person name="Westerberg I."/>
            <person name="Brannstrom I.O."/>
            <person name="Guillou S."/>
            <person name="Cros-Aarteil S."/>
            <person name="Calhoun S."/>
            <person name="Kuo A."/>
            <person name="Mondo S."/>
            <person name="Pangilinan J."/>
            <person name="Riley R."/>
            <person name="LaButti K."/>
            <person name="Andreopoulos B."/>
            <person name="Lipzen A."/>
            <person name="Chen C."/>
            <person name="Yanf M."/>
            <person name="Daum C."/>
            <person name="Ng V."/>
            <person name="Clum A."/>
            <person name="Steindorff A."/>
            <person name="Ohm R."/>
            <person name="Martin F."/>
            <person name="Silar P."/>
            <person name="Natvig D."/>
            <person name="Lalanne C."/>
            <person name="Gautier V."/>
            <person name="Ament-velasquez S.L."/>
            <person name="Kruys A."/>
            <person name="Hutchinson M.I."/>
            <person name="Powell A.J."/>
            <person name="Barry K."/>
            <person name="Miller A.N."/>
            <person name="Grigoriev I.V."/>
            <person name="Debuchy R."/>
            <person name="Gladieux P."/>
            <person name="Thoren M.H."/>
            <person name="Johannesson H."/>
        </authorList>
    </citation>
    <scope>NUCLEOTIDE SEQUENCE</scope>
    <source>
        <strain evidence="3">CBS 232.78</strain>
    </source>
</reference>
<dbReference type="Pfam" id="PF12296">
    <property type="entry name" value="HsbA"/>
    <property type="match status" value="1"/>
</dbReference>
<evidence type="ECO:0008006" key="5">
    <source>
        <dbReference type="Google" id="ProtNLM"/>
    </source>
</evidence>
<evidence type="ECO:0000256" key="2">
    <source>
        <dbReference type="SAM" id="SignalP"/>
    </source>
</evidence>
<feature type="signal peptide" evidence="2">
    <location>
        <begin position="1"/>
        <end position="18"/>
    </location>
</feature>
<feature type="region of interest" description="Disordered" evidence="1">
    <location>
        <begin position="301"/>
        <end position="321"/>
    </location>
</feature>
<evidence type="ECO:0000313" key="3">
    <source>
        <dbReference type="EMBL" id="KAK3385648.1"/>
    </source>
</evidence>
<keyword evidence="4" id="KW-1185">Reference proteome</keyword>
<dbReference type="EMBL" id="JAULSW010000004">
    <property type="protein sequence ID" value="KAK3385648.1"/>
    <property type="molecule type" value="Genomic_DNA"/>
</dbReference>
<dbReference type="AlphaFoldDB" id="A0AAE0NQ64"/>
<evidence type="ECO:0000256" key="1">
    <source>
        <dbReference type="SAM" id="MobiDB-lite"/>
    </source>
</evidence>
<gene>
    <name evidence="3" type="ORF">B0H63DRAFT_560211</name>
</gene>
<feature type="chain" id="PRO_5041905859" description="Cell wall protein" evidence="2">
    <location>
        <begin position="19"/>
        <end position="353"/>
    </location>
</feature>
<dbReference type="Proteomes" id="UP001285441">
    <property type="component" value="Unassembled WGS sequence"/>
</dbReference>
<protein>
    <recommendedName>
        <fullName evidence="5">Cell wall protein</fullName>
    </recommendedName>
</protein>
<organism evidence="3 4">
    <name type="scientific">Podospora didyma</name>
    <dbReference type="NCBI Taxonomy" id="330526"/>
    <lineage>
        <taxon>Eukaryota</taxon>
        <taxon>Fungi</taxon>
        <taxon>Dikarya</taxon>
        <taxon>Ascomycota</taxon>
        <taxon>Pezizomycotina</taxon>
        <taxon>Sordariomycetes</taxon>
        <taxon>Sordariomycetidae</taxon>
        <taxon>Sordariales</taxon>
        <taxon>Podosporaceae</taxon>
        <taxon>Podospora</taxon>
    </lineage>
</organism>
<accession>A0AAE0NQ64</accession>
<comment type="caution">
    <text evidence="3">The sequence shown here is derived from an EMBL/GenBank/DDBJ whole genome shotgun (WGS) entry which is preliminary data.</text>
</comment>